<feature type="transmembrane region" description="Helical" evidence="1">
    <location>
        <begin position="210"/>
        <end position="229"/>
    </location>
</feature>
<dbReference type="Pfam" id="PF19992">
    <property type="entry name" value="DUF6427"/>
    <property type="match status" value="1"/>
</dbReference>
<name>A0A199XQ03_9FLAO</name>
<dbReference type="PATRIC" id="fig|29536.5.peg.2220"/>
<dbReference type="EMBL" id="JMTM01000060">
    <property type="protein sequence ID" value="OAZ03336.1"/>
    <property type="molecule type" value="Genomic_DNA"/>
</dbReference>
<dbReference type="Proteomes" id="UP000093807">
    <property type="component" value="Unassembled WGS sequence"/>
</dbReference>
<keyword evidence="1" id="KW-0812">Transmembrane</keyword>
<proteinExistence type="predicted"/>
<feature type="transmembrane region" description="Helical" evidence="1">
    <location>
        <begin position="291"/>
        <end position="308"/>
    </location>
</feature>
<sequence>MITSVFKKSTPLNYSLVVILMLFFFLLYQFQDLAWFKSVLLITQKVFIFLLLVGTLFITNFICKKNGLSKDSTYTVFFFFLYVLFFPSIFDNLKIVVVNLFLLLALRRLLSLQSLKASKEKIFDASLWILLASMLQPWCILFMALVFISVLFHVSNDYRNWVLPFIALMVVVIGFMVYATFQAVTVQEFWLNKLYIDVTLTYFNNNYQNWAFAIFMTVALFMVIVMLLSYSSKPQVLLSSYKKLIAFFVIAMTVFFISPDKNNDLLLFAFAPLAIMGTNALEVFQQQLKQELILGVLIVCSLFTFFTQL</sequence>
<feature type="transmembrane region" description="Helical" evidence="1">
    <location>
        <begin position="265"/>
        <end position="284"/>
    </location>
</feature>
<keyword evidence="3" id="KW-1185">Reference proteome</keyword>
<dbReference type="InterPro" id="IPR045625">
    <property type="entry name" value="DUF6427"/>
</dbReference>
<feature type="transmembrane region" description="Helical" evidence="1">
    <location>
        <begin position="42"/>
        <end position="63"/>
    </location>
</feature>
<organism evidence="2 3">
    <name type="scientific">Flavobacterium succinicans</name>
    <dbReference type="NCBI Taxonomy" id="29536"/>
    <lineage>
        <taxon>Bacteria</taxon>
        <taxon>Pseudomonadati</taxon>
        <taxon>Bacteroidota</taxon>
        <taxon>Flavobacteriia</taxon>
        <taxon>Flavobacteriales</taxon>
        <taxon>Flavobacteriaceae</taxon>
        <taxon>Flavobacterium</taxon>
    </lineage>
</organism>
<dbReference type="RefSeq" id="WP_064715918.1">
    <property type="nucleotide sequence ID" value="NZ_JMTM01000060.1"/>
</dbReference>
<evidence type="ECO:0000313" key="3">
    <source>
        <dbReference type="Proteomes" id="UP000093807"/>
    </source>
</evidence>
<keyword evidence="1" id="KW-1133">Transmembrane helix</keyword>
<keyword evidence="1" id="KW-0472">Membrane</keyword>
<feature type="transmembrane region" description="Helical" evidence="1">
    <location>
        <begin position="75"/>
        <end position="106"/>
    </location>
</feature>
<protein>
    <submittedName>
        <fullName evidence="2">Uncharacterized protein</fullName>
    </submittedName>
</protein>
<gene>
    <name evidence="2" type="ORF">FLB_21230</name>
</gene>
<dbReference type="AlphaFoldDB" id="A0A199XQ03"/>
<accession>A0A199XQ03</accession>
<feature type="transmembrane region" description="Helical" evidence="1">
    <location>
        <begin position="12"/>
        <end position="30"/>
    </location>
</feature>
<evidence type="ECO:0000256" key="1">
    <source>
        <dbReference type="SAM" id="Phobius"/>
    </source>
</evidence>
<dbReference type="OrthoDB" id="1439867at2"/>
<feature type="transmembrane region" description="Helical" evidence="1">
    <location>
        <begin position="161"/>
        <end position="181"/>
    </location>
</feature>
<evidence type="ECO:0000313" key="2">
    <source>
        <dbReference type="EMBL" id="OAZ03336.1"/>
    </source>
</evidence>
<feature type="transmembrane region" description="Helical" evidence="1">
    <location>
        <begin position="241"/>
        <end position="259"/>
    </location>
</feature>
<reference evidence="2 3" key="1">
    <citation type="submission" date="2016-06" db="EMBL/GenBank/DDBJ databases">
        <title>Draft genome sequence of Flavobacterium succinicans strain DD5b.</title>
        <authorList>
            <person name="Poehlein A."/>
            <person name="Daniel R."/>
            <person name="Simeonova D.D."/>
        </authorList>
    </citation>
    <scope>NUCLEOTIDE SEQUENCE [LARGE SCALE GENOMIC DNA]</scope>
    <source>
        <strain evidence="2 3">DD5b</strain>
    </source>
</reference>
<comment type="caution">
    <text evidence="2">The sequence shown here is derived from an EMBL/GenBank/DDBJ whole genome shotgun (WGS) entry which is preliminary data.</text>
</comment>
<feature type="transmembrane region" description="Helical" evidence="1">
    <location>
        <begin position="126"/>
        <end position="154"/>
    </location>
</feature>